<evidence type="ECO:0000313" key="2">
    <source>
        <dbReference type="EMBL" id="QSB06042.1"/>
    </source>
</evidence>
<feature type="domain" description="Cysteine-rich CPCC" evidence="1">
    <location>
        <begin position="7"/>
        <end position="68"/>
    </location>
</feature>
<sequence>MDTTIKFPCPCCGYIIHDDVGSDVICLVCWWQDDPVQLRWPTLRGGANKPSLVEAQKNYRSFGAYCQKPKIISLARSYEKTEEKEEGFRNIDLERDNFESEFETTSPWPNDWSTLYWWRTTYWRL</sequence>
<evidence type="ECO:0000313" key="3">
    <source>
        <dbReference type="Proteomes" id="UP000662939"/>
    </source>
</evidence>
<dbReference type="KEGG" id="nav:JQS30_03715"/>
<accession>A0A895XQP8</accession>
<dbReference type="Pfam" id="PF14206">
    <property type="entry name" value="Cys_rich_CPCC"/>
    <property type="match status" value="1"/>
</dbReference>
<proteinExistence type="predicted"/>
<dbReference type="AlphaFoldDB" id="A0A895XQP8"/>
<gene>
    <name evidence="2" type="ORF">JQS30_03715</name>
</gene>
<reference evidence="2" key="1">
    <citation type="submission" date="2021-02" db="EMBL/GenBank/DDBJ databases">
        <title>Natronoglycomyces albus gen. nov., sp. nov, a haloalkaliphilic actinobacterium from a soda solonchak soil.</title>
        <authorList>
            <person name="Sorokin D.Y."/>
            <person name="Khijniak T.V."/>
            <person name="Zakharycheva A.P."/>
            <person name="Boueva O.V."/>
            <person name="Ariskina E.V."/>
            <person name="Hahnke R.L."/>
            <person name="Bunk B."/>
            <person name="Sproer C."/>
            <person name="Schumann P."/>
            <person name="Evtushenko L.I."/>
            <person name="Kublanov I.V."/>
        </authorList>
    </citation>
    <scope>NUCLEOTIDE SEQUENCE</scope>
    <source>
        <strain evidence="2">DSM 106290</strain>
    </source>
</reference>
<name>A0A895XQP8_9ACTN</name>
<dbReference type="EMBL" id="CP070496">
    <property type="protein sequence ID" value="QSB06042.1"/>
    <property type="molecule type" value="Genomic_DNA"/>
</dbReference>
<keyword evidence="3" id="KW-1185">Reference proteome</keyword>
<dbReference type="InterPro" id="IPR025983">
    <property type="entry name" value="Cys_rich_CPCC"/>
</dbReference>
<protein>
    <recommendedName>
        <fullName evidence="1">Cysteine-rich CPCC domain-containing protein</fullName>
    </recommendedName>
</protein>
<dbReference type="Proteomes" id="UP000662939">
    <property type="component" value="Chromosome"/>
</dbReference>
<evidence type="ECO:0000259" key="1">
    <source>
        <dbReference type="Pfam" id="PF14206"/>
    </source>
</evidence>
<organism evidence="2 3">
    <name type="scientific">Natronoglycomyces albus</name>
    <dbReference type="NCBI Taxonomy" id="2811108"/>
    <lineage>
        <taxon>Bacteria</taxon>
        <taxon>Bacillati</taxon>
        <taxon>Actinomycetota</taxon>
        <taxon>Actinomycetes</taxon>
        <taxon>Glycomycetales</taxon>
        <taxon>Glycomycetaceae</taxon>
        <taxon>Natronoglycomyces</taxon>
    </lineage>
</organism>